<dbReference type="GO" id="GO:0005737">
    <property type="term" value="C:cytoplasm"/>
    <property type="evidence" value="ECO:0007669"/>
    <property type="project" value="TreeGrafter"/>
</dbReference>
<dbReference type="Gene3D" id="3.90.930.60">
    <property type="match status" value="1"/>
</dbReference>
<dbReference type="InterPro" id="IPR000594">
    <property type="entry name" value="ThiF_NAD_FAD-bd"/>
</dbReference>
<dbReference type="InterPro" id="IPR045886">
    <property type="entry name" value="ThiF/MoeB/HesA"/>
</dbReference>
<accession>A0A3N1GZV5</accession>
<dbReference type="GO" id="GO:0016779">
    <property type="term" value="F:nucleotidyltransferase activity"/>
    <property type="evidence" value="ECO:0007669"/>
    <property type="project" value="UniProtKB-KW"/>
</dbReference>
<feature type="domain" description="THIF-type NAD/FAD binding fold" evidence="1">
    <location>
        <begin position="124"/>
        <end position="360"/>
    </location>
</feature>
<dbReference type="Pfam" id="PF00899">
    <property type="entry name" value="ThiF"/>
    <property type="match status" value="1"/>
</dbReference>
<proteinExistence type="predicted"/>
<dbReference type="InterPro" id="IPR035985">
    <property type="entry name" value="Ubiquitin-activating_enz"/>
</dbReference>
<gene>
    <name evidence="2" type="ORF">EDD40_0977</name>
</gene>
<dbReference type="OrthoDB" id="9204719at2"/>
<dbReference type="PANTHER" id="PTHR10953">
    <property type="entry name" value="UBIQUITIN-ACTIVATING ENZYME E1"/>
    <property type="match status" value="1"/>
</dbReference>
<dbReference type="EMBL" id="RJKM01000001">
    <property type="protein sequence ID" value="ROP35729.1"/>
    <property type="molecule type" value="Genomic_DNA"/>
</dbReference>
<name>A0A3N1GZV5_9PSEU</name>
<keyword evidence="2" id="KW-0808">Transferase</keyword>
<organism evidence="2 3">
    <name type="scientific">Saccharothrix texasensis</name>
    <dbReference type="NCBI Taxonomy" id="103734"/>
    <lineage>
        <taxon>Bacteria</taxon>
        <taxon>Bacillati</taxon>
        <taxon>Actinomycetota</taxon>
        <taxon>Actinomycetes</taxon>
        <taxon>Pseudonocardiales</taxon>
        <taxon>Pseudonocardiaceae</taxon>
        <taxon>Saccharothrix</taxon>
    </lineage>
</organism>
<keyword evidence="2" id="KW-0548">Nucleotidyltransferase</keyword>
<evidence type="ECO:0000259" key="1">
    <source>
        <dbReference type="Pfam" id="PF00899"/>
    </source>
</evidence>
<dbReference type="SUPFAM" id="SSF69572">
    <property type="entry name" value="Activating enzymes of the ubiquitin-like proteins"/>
    <property type="match status" value="1"/>
</dbReference>
<dbReference type="RefSeq" id="WP_123747765.1">
    <property type="nucleotide sequence ID" value="NZ_RJKM01000001.1"/>
</dbReference>
<dbReference type="Gene3D" id="3.40.50.720">
    <property type="entry name" value="NAD(P)-binding Rossmann-like Domain"/>
    <property type="match status" value="1"/>
</dbReference>
<protein>
    <submittedName>
        <fullName evidence="2">Molybdopterin/thiamine biosynthesis adenylyltransferase</fullName>
    </submittedName>
</protein>
<dbReference type="AlphaFoldDB" id="A0A3N1GZV5"/>
<dbReference type="GO" id="GO:0008641">
    <property type="term" value="F:ubiquitin-like modifier activating enzyme activity"/>
    <property type="evidence" value="ECO:0007669"/>
    <property type="project" value="InterPro"/>
</dbReference>
<dbReference type="GO" id="GO:0004792">
    <property type="term" value="F:thiosulfate-cyanide sulfurtransferase activity"/>
    <property type="evidence" value="ECO:0007669"/>
    <property type="project" value="TreeGrafter"/>
</dbReference>
<keyword evidence="3" id="KW-1185">Reference proteome</keyword>
<evidence type="ECO:0000313" key="3">
    <source>
        <dbReference type="Proteomes" id="UP000268727"/>
    </source>
</evidence>
<comment type="caution">
    <text evidence="2">The sequence shown here is derived from an EMBL/GenBank/DDBJ whole genome shotgun (WGS) entry which is preliminary data.</text>
</comment>
<dbReference type="Proteomes" id="UP000268727">
    <property type="component" value="Unassembled WGS sequence"/>
</dbReference>
<sequence>MFRPRIKFEHRPVRYGEDRIRIGGDVVGVASEISDPEGWVWTLLNTLDGTRTVDQVVADLVHQYPDRSQEQIRQAVDDLVTAGYVYDAAAPPPERVIGTGLDRYDRGMMLLRWMDRTPGHGAWDAQLLLHQARVTVVGVGGVGAEAAWALVASGVGKVHCVDGDVVELSNLNRQVLYTEHDLGRSKVDAAVERLRQQNGEVVVTGEHLMINGSQQLEALAVDCDVLLLAADTPGEIRSWANRACLVTGTAWVHGGYFGPQVHIGLYRPGSGPCADCGRTARLERDARMPPLTSWAPARGQTPPHAANAVTAGMTGLLAAHAVTSLITGAPALSVNREYGLNLVTLREHTVGLDSPRPDCPTCYGLL</sequence>
<dbReference type="PANTHER" id="PTHR10953:SF102">
    <property type="entry name" value="ADENYLYLTRANSFERASE AND SULFURTRANSFERASE MOCS3"/>
    <property type="match status" value="1"/>
</dbReference>
<reference evidence="2 3" key="1">
    <citation type="submission" date="2018-11" db="EMBL/GenBank/DDBJ databases">
        <title>Sequencing the genomes of 1000 actinobacteria strains.</title>
        <authorList>
            <person name="Klenk H.-P."/>
        </authorList>
    </citation>
    <scope>NUCLEOTIDE SEQUENCE [LARGE SCALE GENOMIC DNA]</scope>
    <source>
        <strain evidence="2 3">DSM 44231</strain>
    </source>
</reference>
<evidence type="ECO:0000313" key="2">
    <source>
        <dbReference type="EMBL" id="ROP35729.1"/>
    </source>
</evidence>